<name>A0A5E4QJP1_9NEOP</name>
<dbReference type="Proteomes" id="UP000324832">
    <property type="component" value="Unassembled WGS sequence"/>
</dbReference>
<sequence length="59" mass="6764">MYRATRHRVIVELPTPFFHNASTPLIFYNCKKCTMLVLLSKWARIESGFTESSAVSASR</sequence>
<reference evidence="1 2" key="1">
    <citation type="submission" date="2017-07" db="EMBL/GenBank/DDBJ databases">
        <authorList>
            <person name="Talla V."/>
            <person name="Backstrom N."/>
        </authorList>
    </citation>
    <scope>NUCLEOTIDE SEQUENCE [LARGE SCALE GENOMIC DNA]</scope>
</reference>
<evidence type="ECO:0000313" key="1">
    <source>
        <dbReference type="EMBL" id="VVC98246.1"/>
    </source>
</evidence>
<accession>A0A5E4QJP1</accession>
<keyword evidence="2" id="KW-1185">Reference proteome</keyword>
<dbReference type="AlphaFoldDB" id="A0A5E4QJP1"/>
<organism evidence="1 2">
    <name type="scientific">Leptidea sinapis</name>
    <dbReference type="NCBI Taxonomy" id="189913"/>
    <lineage>
        <taxon>Eukaryota</taxon>
        <taxon>Metazoa</taxon>
        <taxon>Ecdysozoa</taxon>
        <taxon>Arthropoda</taxon>
        <taxon>Hexapoda</taxon>
        <taxon>Insecta</taxon>
        <taxon>Pterygota</taxon>
        <taxon>Neoptera</taxon>
        <taxon>Endopterygota</taxon>
        <taxon>Lepidoptera</taxon>
        <taxon>Glossata</taxon>
        <taxon>Ditrysia</taxon>
        <taxon>Papilionoidea</taxon>
        <taxon>Pieridae</taxon>
        <taxon>Dismorphiinae</taxon>
        <taxon>Leptidea</taxon>
    </lineage>
</organism>
<gene>
    <name evidence="1" type="ORF">LSINAPIS_LOCUS9357</name>
</gene>
<evidence type="ECO:0000313" key="2">
    <source>
        <dbReference type="Proteomes" id="UP000324832"/>
    </source>
</evidence>
<proteinExistence type="predicted"/>
<protein>
    <submittedName>
        <fullName evidence="1">Uncharacterized protein</fullName>
    </submittedName>
</protein>
<dbReference type="EMBL" id="FZQP02003445">
    <property type="protein sequence ID" value="VVC98246.1"/>
    <property type="molecule type" value="Genomic_DNA"/>
</dbReference>